<dbReference type="SUPFAM" id="SSF50891">
    <property type="entry name" value="Cyclophilin-like"/>
    <property type="match status" value="1"/>
</dbReference>
<evidence type="ECO:0000313" key="7">
    <source>
        <dbReference type="EMBL" id="TRX95352.1"/>
    </source>
</evidence>
<comment type="catalytic activity">
    <reaction evidence="1">
        <text>[protein]-peptidylproline (omega=180) = [protein]-peptidylproline (omega=0)</text>
        <dbReference type="Rhea" id="RHEA:16237"/>
        <dbReference type="Rhea" id="RHEA-COMP:10747"/>
        <dbReference type="Rhea" id="RHEA-COMP:10748"/>
        <dbReference type="ChEBI" id="CHEBI:83833"/>
        <dbReference type="ChEBI" id="CHEBI:83834"/>
        <dbReference type="EC" id="5.2.1.8"/>
    </reaction>
</comment>
<dbReference type="GO" id="GO:0006457">
    <property type="term" value="P:protein folding"/>
    <property type="evidence" value="ECO:0007669"/>
    <property type="project" value="InterPro"/>
</dbReference>
<keyword evidence="8" id="KW-1185">Reference proteome</keyword>
<evidence type="ECO:0000256" key="4">
    <source>
        <dbReference type="ARBA" id="ARBA00023235"/>
    </source>
</evidence>
<dbReference type="InterPro" id="IPR029000">
    <property type="entry name" value="Cyclophilin-like_dom_sf"/>
</dbReference>
<dbReference type="Gene3D" id="2.40.100.10">
    <property type="entry name" value="Cyclophilin-like"/>
    <property type="match status" value="1"/>
</dbReference>
<evidence type="ECO:0000259" key="6">
    <source>
        <dbReference type="PROSITE" id="PS50072"/>
    </source>
</evidence>
<feature type="chain" id="PRO_5021967779" description="peptidylprolyl isomerase" evidence="5">
    <location>
        <begin position="29"/>
        <end position="469"/>
    </location>
</feature>
<sequence>MFNVRRFLVSALLLLGFSALLLSQTAEASKGPKITHKVYFDIQHGDEQLGRIVMGLYGKTVPETTENFRALATGEKGYGYKDSTFHRVIKQFMIQGGDFTKGDGTGGKSIYGDRFKDENFKLKHSKPGLLSMANAGKDTNGSQFFITTVITSWLDGRHVVFGEVLEGMDIVTKIENVKTKPGDKPELTVKIVDSGELEVPPEGLTGTSQWAAGVVGEEETTETKETPTKGNPFKEADAPSSEGWSVIQKAFLFFVVIVAIGAYVRWTQRRDERADTCKTQSDSYPLHPKDAELVQDDIELNEDFLVNLLPRIDWAALSTTATELGFPALPTTPPTPEALRSDAKTLRDLHGLLLETQMVEGKLVCAVCGHEYAMEEMEYLPGLILWEFAASHGEAWRIVKKLVGGLFYAAYGWQGIAQRNGGEKTRLAEIKDEGGKYERASCERKEEYNEEREDKVSFASIWIVVSLHL</sequence>
<dbReference type="InterPro" id="IPR020892">
    <property type="entry name" value="Cyclophilin-type_PPIase_CS"/>
</dbReference>
<dbReference type="PANTHER" id="PTHR11071:SF561">
    <property type="entry name" value="PEPTIDYL-PROLYL CIS-TRANS ISOMERASE D-RELATED"/>
    <property type="match status" value="1"/>
</dbReference>
<dbReference type="GO" id="GO:0005783">
    <property type="term" value="C:endoplasmic reticulum"/>
    <property type="evidence" value="ECO:0007669"/>
    <property type="project" value="TreeGrafter"/>
</dbReference>
<dbReference type="EC" id="5.2.1.8" evidence="2"/>
<dbReference type="AlphaFoldDB" id="A0A553I566"/>
<name>A0A553I566_9PEZI</name>
<keyword evidence="5" id="KW-0732">Signal</keyword>
<feature type="signal peptide" evidence="5">
    <location>
        <begin position="1"/>
        <end position="28"/>
    </location>
</feature>
<gene>
    <name evidence="7" type="ORF">FHL15_003683</name>
</gene>
<dbReference type="GO" id="GO:0000324">
    <property type="term" value="C:fungal-type vacuole"/>
    <property type="evidence" value="ECO:0007669"/>
    <property type="project" value="TreeGrafter"/>
</dbReference>
<keyword evidence="4" id="KW-0413">Isomerase</keyword>
<protein>
    <recommendedName>
        <fullName evidence="2">peptidylprolyl isomerase</fullName>
        <ecNumber evidence="2">5.2.1.8</ecNumber>
    </recommendedName>
</protein>
<dbReference type="EMBL" id="VFLP01000016">
    <property type="protein sequence ID" value="TRX95352.1"/>
    <property type="molecule type" value="Genomic_DNA"/>
</dbReference>
<reference evidence="8" key="1">
    <citation type="submission" date="2019-06" db="EMBL/GenBank/DDBJ databases">
        <title>Draft genome sequence of the griseofulvin-producing fungus Xylaria cubensis strain G536.</title>
        <authorList>
            <person name="Mead M.E."/>
            <person name="Raja H.A."/>
            <person name="Steenwyk J.L."/>
            <person name="Knowles S.L."/>
            <person name="Oberlies N.H."/>
            <person name="Rokas A."/>
        </authorList>
    </citation>
    <scope>NUCLEOTIDE SEQUENCE [LARGE SCALE GENOMIC DNA]</scope>
    <source>
        <strain evidence="8">G536</strain>
    </source>
</reference>
<dbReference type="GO" id="GO:0003755">
    <property type="term" value="F:peptidyl-prolyl cis-trans isomerase activity"/>
    <property type="evidence" value="ECO:0007669"/>
    <property type="project" value="UniProtKB-KW"/>
</dbReference>
<dbReference type="Proteomes" id="UP000319160">
    <property type="component" value="Unassembled WGS sequence"/>
</dbReference>
<evidence type="ECO:0000256" key="3">
    <source>
        <dbReference type="ARBA" id="ARBA00023110"/>
    </source>
</evidence>
<dbReference type="OrthoDB" id="193499at2759"/>
<dbReference type="InterPro" id="IPR002130">
    <property type="entry name" value="Cyclophilin-type_PPIase_dom"/>
</dbReference>
<dbReference type="PRINTS" id="PR00153">
    <property type="entry name" value="CSAPPISMRASE"/>
</dbReference>
<dbReference type="Pfam" id="PF00160">
    <property type="entry name" value="Pro_isomerase"/>
    <property type="match status" value="1"/>
</dbReference>
<evidence type="ECO:0000313" key="8">
    <source>
        <dbReference type="Proteomes" id="UP000319160"/>
    </source>
</evidence>
<accession>A0A553I566</accession>
<dbReference type="FunFam" id="2.40.100.10:FF:000001">
    <property type="entry name" value="Peptidyl-prolyl cis-trans isomerase"/>
    <property type="match status" value="1"/>
</dbReference>
<dbReference type="PROSITE" id="PS50072">
    <property type="entry name" value="CSA_PPIASE_2"/>
    <property type="match status" value="1"/>
</dbReference>
<dbReference type="GO" id="GO:0016018">
    <property type="term" value="F:cyclosporin A binding"/>
    <property type="evidence" value="ECO:0007669"/>
    <property type="project" value="TreeGrafter"/>
</dbReference>
<feature type="domain" description="PPIase cyclophilin-type" evidence="6">
    <location>
        <begin position="39"/>
        <end position="196"/>
    </location>
</feature>
<evidence type="ECO:0000256" key="5">
    <source>
        <dbReference type="SAM" id="SignalP"/>
    </source>
</evidence>
<dbReference type="CDD" id="cd01926">
    <property type="entry name" value="cyclophilin_ABH_like"/>
    <property type="match status" value="1"/>
</dbReference>
<dbReference type="STRING" id="2512241.A0A553I566"/>
<dbReference type="PROSITE" id="PS00170">
    <property type="entry name" value="CSA_PPIASE_1"/>
    <property type="match status" value="1"/>
</dbReference>
<dbReference type="PANTHER" id="PTHR11071">
    <property type="entry name" value="PEPTIDYL-PROLYL CIS-TRANS ISOMERASE"/>
    <property type="match status" value="1"/>
</dbReference>
<proteinExistence type="predicted"/>
<evidence type="ECO:0000256" key="1">
    <source>
        <dbReference type="ARBA" id="ARBA00000971"/>
    </source>
</evidence>
<evidence type="ECO:0000256" key="2">
    <source>
        <dbReference type="ARBA" id="ARBA00013194"/>
    </source>
</evidence>
<keyword evidence="3" id="KW-0697">Rotamase</keyword>
<organism evidence="7 8">
    <name type="scientific">Xylaria flabelliformis</name>
    <dbReference type="NCBI Taxonomy" id="2512241"/>
    <lineage>
        <taxon>Eukaryota</taxon>
        <taxon>Fungi</taxon>
        <taxon>Dikarya</taxon>
        <taxon>Ascomycota</taxon>
        <taxon>Pezizomycotina</taxon>
        <taxon>Sordariomycetes</taxon>
        <taxon>Xylariomycetidae</taxon>
        <taxon>Xylariales</taxon>
        <taxon>Xylariaceae</taxon>
        <taxon>Xylaria</taxon>
    </lineage>
</organism>
<comment type="caution">
    <text evidence="7">The sequence shown here is derived from an EMBL/GenBank/DDBJ whole genome shotgun (WGS) entry which is preliminary data.</text>
</comment>
<dbReference type="Gene3D" id="2.20.25.10">
    <property type="match status" value="1"/>
</dbReference>